<evidence type="ECO:0000256" key="2">
    <source>
        <dbReference type="ARBA" id="ARBA00022729"/>
    </source>
</evidence>
<dbReference type="InterPro" id="IPR003591">
    <property type="entry name" value="Leu-rich_rpt_typical-subtyp"/>
</dbReference>
<evidence type="ECO:0000256" key="4">
    <source>
        <dbReference type="ARBA" id="ARBA00023180"/>
    </source>
</evidence>
<dbReference type="SUPFAM" id="SSF52058">
    <property type="entry name" value="L domain-like"/>
    <property type="match status" value="1"/>
</dbReference>
<dbReference type="InterPro" id="IPR001611">
    <property type="entry name" value="Leu-rich_rpt"/>
</dbReference>
<sequence length="429" mass="47806">MMRSFPLVVVLIGCVSCGELSDDGSGLNLCRQNLTDISPSTELIRKAPSTVEHITLCENNITTVNPSSFQKLDGLEKLILDNNEYLNFPSNGSQFIYQGSLTDFLCFRCGVDKIYNKSLAGMPRLEQINLTENKITHIEGGAFQGNGNLKVIELRRNLLQRVPREMVETLEHILKVDLSFNNELAPEGDQPFLISDALEELWCIQCGFETVDKRTFSVLVNLKVLYLENNKITQVHARAFDQITLRRSDSGTNLLVSLENNNLKRIVSEVKAGLQLCLHNNTIELECFLRDIPDKDSFVCRNSTHPEVECIPPTTTTLATTLTTESSRTPTISATIFSTIPINTDPRQAANNPATSPASTTPTPVKPPEEVYGISDAYISGYLTLLYVAQIIGLAMLSVVWFRLKKSDSEVDRYAETIVNPNPNYRAIQ</sequence>
<reference evidence="8" key="2">
    <citation type="submission" date="2020-05" db="UniProtKB">
        <authorList>
            <consortium name="EnsemblMetazoa"/>
        </authorList>
    </citation>
    <scope>IDENTIFICATION</scope>
    <source>
        <strain evidence="8">LVP_AGWG</strain>
    </source>
</reference>
<keyword evidence="6" id="KW-0812">Transmembrane</keyword>
<feature type="chain" id="PRO_5043590438" evidence="7">
    <location>
        <begin position="18"/>
        <end position="429"/>
    </location>
</feature>
<feature type="signal peptide" evidence="7">
    <location>
        <begin position="1"/>
        <end position="17"/>
    </location>
</feature>
<gene>
    <name evidence="8" type="primary">5576609</name>
</gene>
<name>A0A1S4FX66_AEDAE</name>
<evidence type="ECO:0000256" key="7">
    <source>
        <dbReference type="SAM" id="SignalP"/>
    </source>
</evidence>
<dbReference type="VEuPathDB" id="VectorBase:AAEL012635"/>
<dbReference type="SMART" id="SM00369">
    <property type="entry name" value="LRR_TYP"/>
    <property type="match status" value="3"/>
</dbReference>
<organism evidence="8 9">
    <name type="scientific">Aedes aegypti</name>
    <name type="common">Yellowfever mosquito</name>
    <name type="synonym">Culex aegypti</name>
    <dbReference type="NCBI Taxonomy" id="7159"/>
    <lineage>
        <taxon>Eukaryota</taxon>
        <taxon>Metazoa</taxon>
        <taxon>Ecdysozoa</taxon>
        <taxon>Arthropoda</taxon>
        <taxon>Hexapoda</taxon>
        <taxon>Insecta</taxon>
        <taxon>Pterygota</taxon>
        <taxon>Neoptera</taxon>
        <taxon>Endopterygota</taxon>
        <taxon>Diptera</taxon>
        <taxon>Nematocera</taxon>
        <taxon>Culicoidea</taxon>
        <taxon>Culicidae</taxon>
        <taxon>Culicinae</taxon>
        <taxon>Aedini</taxon>
        <taxon>Aedes</taxon>
        <taxon>Stegomyia</taxon>
    </lineage>
</organism>
<dbReference type="InParanoid" id="A0A1S4FX66"/>
<dbReference type="Proteomes" id="UP000008820">
    <property type="component" value="Chromosome 2"/>
</dbReference>
<evidence type="ECO:0000256" key="5">
    <source>
        <dbReference type="SAM" id="MobiDB-lite"/>
    </source>
</evidence>
<accession>A0A1S4FX66</accession>
<feature type="region of interest" description="Disordered" evidence="5">
    <location>
        <begin position="344"/>
        <end position="367"/>
    </location>
</feature>
<protein>
    <submittedName>
        <fullName evidence="8">Uncharacterized protein</fullName>
    </submittedName>
</protein>
<feature type="transmembrane region" description="Helical" evidence="6">
    <location>
        <begin position="382"/>
        <end position="404"/>
    </location>
</feature>
<dbReference type="PANTHER" id="PTHR45842">
    <property type="entry name" value="SYNAPTIC ADHESION-LIKE MOLECULE SALM"/>
    <property type="match status" value="1"/>
</dbReference>
<dbReference type="PROSITE" id="PS51450">
    <property type="entry name" value="LRR"/>
    <property type="match status" value="1"/>
</dbReference>
<proteinExistence type="predicted"/>
<dbReference type="Gene3D" id="3.80.10.10">
    <property type="entry name" value="Ribonuclease Inhibitor"/>
    <property type="match status" value="3"/>
</dbReference>
<evidence type="ECO:0000313" key="9">
    <source>
        <dbReference type="Proteomes" id="UP000008820"/>
    </source>
</evidence>
<keyword evidence="6" id="KW-0472">Membrane</keyword>
<evidence type="ECO:0000256" key="3">
    <source>
        <dbReference type="ARBA" id="ARBA00022737"/>
    </source>
</evidence>
<feature type="compositionally biased region" description="Low complexity" evidence="5">
    <location>
        <begin position="349"/>
        <end position="363"/>
    </location>
</feature>
<dbReference type="InterPro" id="IPR032675">
    <property type="entry name" value="LRR_dom_sf"/>
</dbReference>
<keyword evidence="6" id="KW-1133">Transmembrane helix</keyword>
<dbReference type="OrthoDB" id="7764021at2759"/>
<evidence type="ECO:0000256" key="1">
    <source>
        <dbReference type="ARBA" id="ARBA00022614"/>
    </source>
</evidence>
<keyword evidence="4" id="KW-0325">Glycoprotein</keyword>
<keyword evidence="1" id="KW-0433">Leucine-rich repeat</keyword>
<evidence type="ECO:0000256" key="6">
    <source>
        <dbReference type="SAM" id="Phobius"/>
    </source>
</evidence>
<dbReference type="PANTHER" id="PTHR45842:SF12">
    <property type="entry name" value="KEKKON 5, ISOFORM A"/>
    <property type="match status" value="1"/>
</dbReference>
<dbReference type="Pfam" id="PF13855">
    <property type="entry name" value="LRR_8"/>
    <property type="match status" value="2"/>
</dbReference>
<reference evidence="8 9" key="1">
    <citation type="submission" date="2017-06" db="EMBL/GenBank/DDBJ databases">
        <title>Aedes aegypti genome working group (AGWG) sequencing and assembly.</title>
        <authorList>
            <consortium name="Aedes aegypti Genome Working Group (AGWG)"/>
            <person name="Matthews B.J."/>
        </authorList>
    </citation>
    <scope>NUCLEOTIDE SEQUENCE [LARGE SCALE GENOMIC DNA]</scope>
    <source>
        <strain evidence="8 9">LVP_AGWG</strain>
    </source>
</reference>
<keyword evidence="3" id="KW-0677">Repeat</keyword>
<evidence type="ECO:0000313" key="8">
    <source>
        <dbReference type="EnsemblMetazoa" id="AAEL012635-PA"/>
    </source>
</evidence>
<keyword evidence="2 7" id="KW-0732">Signal</keyword>
<dbReference type="AlphaFoldDB" id="A0A1S4FX66"/>
<keyword evidence="9" id="KW-1185">Reference proteome</keyword>
<dbReference type="EnsemblMetazoa" id="AAEL012635-RA">
    <property type="protein sequence ID" value="AAEL012635-PA"/>
    <property type="gene ID" value="AAEL012635"/>
</dbReference>
<dbReference type="InterPro" id="IPR050467">
    <property type="entry name" value="LRFN"/>
</dbReference>